<dbReference type="SUPFAM" id="SSF53474">
    <property type="entry name" value="alpha/beta-Hydrolases"/>
    <property type="match status" value="1"/>
</dbReference>
<dbReference type="OrthoDB" id="9804993at2"/>
<dbReference type="Gene3D" id="3.40.50.1820">
    <property type="entry name" value="alpha/beta hydrolase"/>
    <property type="match status" value="1"/>
</dbReference>
<protein>
    <submittedName>
        <fullName evidence="1">Serine hydrolase family protein</fullName>
    </submittedName>
</protein>
<dbReference type="Proteomes" id="UP000291144">
    <property type="component" value="Unassembled WGS sequence"/>
</dbReference>
<keyword evidence="2" id="KW-1185">Reference proteome</keyword>
<dbReference type="InterPro" id="IPR010662">
    <property type="entry name" value="RBBP9/YdeN"/>
</dbReference>
<reference evidence="1 2" key="1">
    <citation type="submission" date="2019-02" db="EMBL/GenBank/DDBJ databases">
        <title>Kribbella capetownensis sp. nov. and Kribbella speibonae sp. nov., isolated from soil.</title>
        <authorList>
            <person name="Curtis S.M."/>
            <person name="Norton I."/>
            <person name="Everest G.J."/>
            <person name="Meyers P.R."/>
        </authorList>
    </citation>
    <scope>NUCLEOTIDE SEQUENCE [LARGE SCALE GENOMIC DNA]</scope>
    <source>
        <strain evidence="1 2">NRRL B-24813</strain>
    </source>
</reference>
<sequence>MRFVIVPGIGDSDDGHWQTIWQTKWGDEASRIAPSSWTEPDLDDWCEAIDREVRAEKDVMIVAHSLGCLAVAHWIATGMDDPIHGAFLVTPPDRYARSFPAAASTFLAAHERSIEVPGLIVCSDDDPYCAPKAAKQMALQWEIPMVNAGALGHISSDSGIDEWMQGQMIFKVFRALTTR</sequence>
<dbReference type="InterPro" id="IPR029058">
    <property type="entry name" value="AB_hydrolase_fold"/>
</dbReference>
<dbReference type="GO" id="GO:0016787">
    <property type="term" value="F:hydrolase activity"/>
    <property type="evidence" value="ECO:0007669"/>
    <property type="project" value="UniProtKB-KW"/>
</dbReference>
<accession>A0A4R0K2S7</accession>
<comment type="caution">
    <text evidence="1">The sequence shown here is derived from an EMBL/GenBank/DDBJ whole genome shotgun (WGS) entry which is preliminary data.</text>
</comment>
<name>A0A4R0K2S7_9ACTN</name>
<keyword evidence="1" id="KW-0378">Hydrolase</keyword>
<evidence type="ECO:0000313" key="2">
    <source>
        <dbReference type="Proteomes" id="UP000291144"/>
    </source>
</evidence>
<organism evidence="1 2">
    <name type="scientific">Kribbella pittospori</name>
    <dbReference type="NCBI Taxonomy" id="722689"/>
    <lineage>
        <taxon>Bacteria</taxon>
        <taxon>Bacillati</taxon>
        <taxon>Actinomycetota</taxon>
        <taxon>Actinomycetes</taxon>
        <taxon>Propionibacteriales</taxon>
        <taxon>Kribbellaceae</taxon>
        <taxon>Kribbella</taxon>
    </lineage>
</organism>
<proteinExistence type="predicted"/>
<dbReference type="RefSeq" id="WP_131365527.1">
    <property type="nucleotide sequence ID" value="NZ_SJKB01000021.1"/>
</dbReference>
<dbReference type="EMBL" id="SJKB01000021">
    <property type="protein sequence ID" value="TCC52106.1"/>
    <property type="molecule type" value="Genomic_DNA"/>
</dbReference>
<dbReference type="AlphaFoldDB" id="A0A4R0K2S7"/>
<evidence type="ECO:0000313" key="1">
    <source>
        <dbReference type="EMBL" id="TCC52106.1"/>
    </source>
</evidence>
<gene>
    <name evidence="1" type="ORF">E0H73_39885</name>
</gene>
<dbReference type="Pfam" id="PF06821">
    <property type="entry name" value="Ser_hydrolase"/>
    <property type="match status" value="1"/>
</dbReference>